<name>A0A3G8XVI7_9FLAO</name>
<protein>
    <submittedName>
        <fullName evidence="1">Uncharacterized protein</fullName>
    </submittedName>
</protein>
<gene>
    <name evidence="1" type="ORF">EIB73_05650</name>
</gene>
<sequence>MKNSIKISRQELYEKVWSFPLTQLCKEYNLSDNGLRKICIKHNIPLPIAGYWSKVKFGKKVIKTKLPAKDEINIIIEIKPFEDKSSESFRDSLSEFPDLIFIVPDELNNPDKITKALKQDLIKKKPSSNGQRENVISSSYNLEVPDVVISKDNLSRTLLIIDVLIKNFRILGFKVYCTLQGLIIENDEGEKKKISLTEKSRAKIVVQGNYNWERRLFFPNGKLMLRIGESYRMAEFTDTATEPMEKKMRKILLRVAHNFEKEKQERFLSAIHHAGRKEEEEIRKIVRKLKEDEYQRFINFYNEAERWKKFMVLKEFYDYKKQVNPEDKNWLEWAKKKLDWYDPSKNVDDSLLDEVDKNTLELRKRNHWGN</sequence>
<reference evidence="2" key="1">
    <citation type="submission" date="2018-11" db="EMBL/GenBank/DDBJ databases">
        <title>Proposal to divide the Flavobacteriaceae and reorganize its genera based on Amino Acid Identity values calculated from whole genome sequences.</title>
        <authorList>
            <person name="Nicholson A.C."/>
            <person name="Gulvik C.A."/>
            <person name="Whitney A.M."/>
            <person name="Humrighouse B.W."/>
            <person name="Bell M."/>
            <person name="Holmes B."/>
            <person name="Steigerwalt A.G."/>
            <person name="Villarma A."/>
            <person name="Sheth M."/>
            <person name="Batra D."/>
            <person name="Pryor J."/>
            <person name="Bernardet J.-F."/>
            <person name="Hugo C."/>
            <person name="Kampfer P."/>
            <person name="Newman J.D."/>
            <person name="McQuiston J.R."/>
        </authorList>
    </citation>
    <scope>NUCLEOTIDE SEQUENCE [LARGE SCALE GENOMIC DNA]</scope>
    <source>
        <strain evidence="2">G0081</strain>
    </source>
</reference>
<keyword evidence="2" id="KW-1185">Reference proteome</keyword>
<accession>A0A3G8XVI7</accession>
<evidence type="ECO:0000313" key="2">
    <source>
        <dbReference type="Proteomes" id="UP000270185"/>
    </source>
</evidence>
<dbReference type="EMBL" id="CP034159">
    <property type="protein sequence ID" value="AZI32711.1"/>
    <property type="molecule type" value="Genomic_DNA"/>
</dbReference>
<organism evidence="1 2">
    <name type="scientific">Kaistella carnis</name>
    <dbReference type="NCBI Taxonomy" id="1241979"/>
    <lineage>
        <taxon>Bacteria</taxon>
        <taxon>Pseudomonadati</taxon>
        <taxon>Bacteroidota</taxon>
        <taxon>Flavobacteriia</taxon>
        <taxon>Flavobacteriales</taxon>
        <taxon>Weeksellaceae</taxon>
        <taxon>Chryseobacterium group</taxon>
        <taxon>Kaistella</taxon>
    </lineage>
</organism>
<dbReference type="Proteomes" id="UP000270185">
    <property type="component" value="Chromosome"/>
</dbReference>
<evidence type="ECO:0000313" key="1">
    <source>
        <dbReference type="EMBL" id="AZI32711.1"/>
    </source>
</evidence>
<dbReference type="KEGG" id="ccas:EIB73_05650"/>
<dbReference type="OrthoDB" id="9777694at2"/>
<dbReference type="RefSeq" id="WP_125023475.1">
    <property type="nucleotide sequence ID" value="NZ_CP034159.1"/>
</dbReference>
<proteinExistence type="predicted"/>
<dbReference type="AlphaFoldDB" id="A0A3G8XVI7"/>